<dbReference type="VEuPathDB" id="FungiDB:PTTG_26820"/>
<feature type="signal peptide" evidence="1">
    <location>
        <begin position="1"/>
        <end position="17"/>
    </location>
</feature>
<feature type="chain" id="PRO_5008110232" evidence="1">
    <location>
        <begin position="18"/>
        <end position="170"/>
    </location>
</feature>
<accession>A0A180GSK2</accession>
<gene>
    <name evidence="2" type="ORF">PTTG_26820</name>
</gene>
<reference evidence="3 4" key="3">
    <citation type="journal article" date="2017" name="G3 (Bethesda)">
        <title>Comparative analysis highlights variable genome content of wheat rusts and divergence of the mating loci.</title>
        <authorList>
            <person name="Cuomo C.A."/>
            <person name="Bakkeren G."/>
            <person name="Khalil H.B."/>
            <person name="Panwar V."/>
            <person name="Joly D."/>
            <person name="Linning R."/>
            <person name="Sakthikumar S."/>
            <person name="Song X."/>
            <person name="Adiconis X."/>
            <person name="Fan L."/>
            <person name="Goldberg J.M."/>
            <person name="Levin J.Z."/>
            <person name="Young S."/>
            <person name="Zeng Q."/>
            <person name="Anikster Y."/>
            <person name="Bruce M."/>
            <person name="Wang M."/>
            <person name="Yin C."/>
            <person name="McCallum B."/>
            <person name="Szabo L.J."/>
            <person name="Hulbert S."/>
            <person name="Chen X."/>
            <person name="Fellers J.P."/>
        </authorList>
    </citation>
    <scope>NUCLEOTIDE SEQUENCE</scope>
    <source>
        <strain evidence="3">isolate 1-1 / race 1 (BBBD)</strain>
        <strain evidence="4">Isolate 1-1 / race 1 (BBBD)</strain>
    </source>
</reference>
<keyword evidence="1" id="KW-0732">Signal</keyword>
<reference evidence="2" key="2">
    <citation type="submission" date="2016-05" db="EMBL/GenBank/DDBJ databases">
        <title>Comparative analysis highlights variable genome content of wheat rusts and divergence of the mating loci.</title>
        <authorList>
            <person name="Cuomo C.A."/>
            <person name="Bakkeren G."/>
            <person name="Szabo L."/>
            <person name="Khalil H."/>
            <person name="Joly D."/>
            <person name="Goldberg J."/>
            <person name="Young S."/>
            <person name="Zeng Q."/>
            <person name="Fellers J."/>
        </authorList>
    </citation>
    <scope>NUCLEOTIDE SEQUENCE [LARGE SCALE GENOMIC DNA]</scope>
    <source>
        <strain evidence="2">1-1 BBBD Race 1</strain>
    </source>
</reference>
<keyword evidence="4" id="KW-1185">Reference proteome</keyword>
<dbReference type="EnsemblFungi" id="PTTG_26820-t43_1">
    <property type="protein sequence ID" value="PTTG_26820-t43_1-p1"/>
    <property type="gene ID" value="PTTG_26820"/>
</dbReference>
<dbReference type="EMBL" id="ADAS02000034">
    <property type="protein sequence ID" value="OAV94943.1"/>
    <property type="molecule type" value="Genomic_DNA"/>
</dbReference>
<dbReference type="Proteomes" id="UP000005240">
    <property type="component" value="Unassembled WGS sequence"/>
</dbReference>
<name>A0A180GSK2_PUCT1</name>
<proteinExistence type="predicted"/>
<evidence type="ECO:0000313" key="2">
    <source>
        <dbReference type="EMBL" id="OAV94943.1"/>
    </source>
</evidence>
<dbReference type="AlphaFoldDB" id="A0A180GSK2"/>
<reference evidence="3" key="4">
    <citation type="submission" date="2025-05" db="UniProtKB">
        <authorList>
            <consortium name="EnsemblFungi"/>
        </authorList>
    </citation>
    <scope>IDENTIFICATION</scope>
    <source>
        <strain evidence="3">isolate 1-1 / race 1 (BBBD)</strain>
    </source>
</reference>
<organism evidence="2">
    <name type="scientific">Puccinia triticina (isolate 1-1 / race 1 (BBBD))</name>
    <name type="common">Brown leaf rust fungus</name>
    <dbReference type="NCBI Taxonomy" id="630390"/>
    <lineage>
        <taxon>Eukaryota</taxon>
        <taxon>Fungi</taxon>
        <taxon>Dikarya</taxon>
        <taxon>Basidiomycota</taxon>
        <taxon>Pucciniomycotina</taxon>
        <taxon>Pucciniomycetes</taxon>
        <taxon>Pucciniales</taxon>
        <taxon>Pucciniaceae</taxon>
        <taxon>Puccinia</taxon>
    </lineage>
</organism>
<reference evidence="2" key="1">
    <citation type="submission" date="2009-11" db="EMBL/GenBank/DDBJ databases">
        <authorList>
            <consortium name="The Broad Institute Genome Sequencing Platform"/>
            <person name="Ward D."/>
            <person name="Feldgarden M."/>
            <person name="Earl A."/>
            <person name="Young S.K."/>
            <person name="Zeng Q."/>
            <person name="Koehrsen M."/>
            <person name="Alvarado L."/>
            <person name="Berlin A."/>
            <person name="Bochicchio J."/>
            <person name="Borenstein D."/>
            <person name="Chapman S.B."/>
            <person name="Chen Z."/>
            <person name="Engels R."/>
            <person name="Freedman E."/>
            <person name="Gellesch M."/>
            <person name="Goldberg J."/>
            <person name="Griggs A."/>
            <person name="Gujja S."/>
            <person name="Heilman E."/>
            <person name="Heiman D."/>
            <person name="Hepburn T."/>
            <person name="Howarth C."/>
            <person name="Jen D."/>
            <person name="Larson L."/>
            <person name="Lewis B."/>
            <person name="Mehta T."/>
            <person name="Park D."/>
            <person name="Pearson M."/>
            <person name="Roberts A."/>
            <person name="Saif S."/>
            <person name="Shea T."/>
            <person name="Shenoy N."/>
            <person name="Sisk P."/>
            <person name="Stolte C."/>
            <person name="Sykes S."/>
            <person name="Thomson T."/>
            <person name="Walk T."/>
            <person name="White J."/>
            <person name="Yandava C."/>
            <person name="Izard J."/>
            <person name="Baranova O.V."/>
            <person name="Blanton J.M."/>
            <person name="Tanner A.C."/>
            <person name="Dewhirst F.E."/>
            <person name="Haas B."/>
            <person name="Nusbaum C."/>
            <person name="Birren B."/>
        </authorList>
    </citation>
    <scope>NUCLEOTIDE SEQUENCE [LARGE SCALE GENOMIC DNA]</scope>
    <source>
        <strain evidence="2">1-1 BBBD Race 1</strain>
    </source>
</reference>
<protein>
    <submittedName>
        <fullName evidence="2 3">Uncharacterized protein</fullName>
    </submittedName>
</protein>
<evidence type="ECO:0000313" key="4">
    <source>
        <dbReference type="Proteomes" id="UP000005240"/>
    </source>
</evidence>
<sequence>MFFRLLVVALVCNIASGSWLTGGSSSINPVNHRSVRDNVGLIEKYPFMMVESRVEVEDGIRNRKFFVYYSITAPILNEREQHFELHTFNPQELYAALDGQPNGEAAQRALDRLEDDSAFVVDVDLQVDAHFIWSERTGRIASNGLIESKDVAEAINKACTQKIRYSFYNH</sequence>
<evidence type="ECO:0000256" key="1">
    <source>
        <dbReference type="SAM" id="SignalP"/>
    </source>
</evidence>
<evidence type="ECO:0000313" key="3">
    <source>
        <dbReference type="EnsemblFungi" id="PTTG_26820-t43_1-p1"/>
    </source>
</evidence>